<gene>
    <name evidence="1" type="ORF">CUV01_14800</name>
</gene>
<proteinExistence type="predicted"/>
<name>A0A2K9EPR5_9RHOB</name>
<organism evidence="1 2">
    <name type="scientific">Paracoccus tegillarcae</name>
    <dbReference type="NCBI Taxonomy" id="1529068"/>
    <lineage>
        <taxon>Bacteria</taxon>
        <taxon>Pseudomonadati</taxon>
        <taxon>Pseudomonadota</taxon>
        <taxon>Alphaproteobacteria</taxon>
        <taxon>Rhodobacterales</taxon>
        <taxon>Paracoccaceae</taxon>
        <taxon>Paracoccus</taxon>
    </lineage>
</organism>
<evidence type="ECO:0000313" key="2">
    <source>
        <dbReference type="Proteomes" id="UP000233742"/>
    </source>
</evidence>
<reference evidence="1 2" key="1">
    <citation type="submission" date="2017-12" db="EMBL/GenBank/DDBJ databases">
        <authorList>
            <person name="Hurst M.R.H."/>
        </authorList>
    </citation>
    <scope>NUCLEOTIDE SEQUENCE [LARGE SCALE GENOMIC DNA]</scope>
    <source>
        <strain evidence="1 2">BM15</strain>
    </source>
</reference>
<dbReference type="AlphaFoldDB" id="A0A2K9EPR5"/>
<dbReference type="RefSeq" id="WP_101462129.1">
    <property type="nucleotide sequence ID" value="NZ_CP025408.1"/>
</dbReference>
<dbReference type="Proteomes" id="UP000233742">
    <property type="component" value="Chromosome"/>
</dbReference>
<protein>
    <submittedName>
        <fullName evidence="1">Uncharacterized protein</fullName>
    </submittedName>
</protein>
<accession>A0A2K9EPR5</accession>
<sequence>MRYWLSLLLILAACDRPHPTMMGAVRHEVTIEGIRFVVFQKGSEAEVLRMGYLTRSQRGAVPALMVRAVAQTTGCRVIPDSLRTRIPGDTGEAMVDLDC</sequence>
<dbReference type="KEGG" id="paro:CUV01_14800"/>
<dbReference type="EMBL" id="CP025408">
    <property type="protein sequence ID" value="AUH35477.1"/>
    <property type="molecule type" value="Genomic_DNA"/>
</dbReference>
<evidence type="ECO:0000313" key="1">
    <source>
        <dbReference type="EMBL" id="AUH35477.1"/>
    </source>
</evidence>
<keyword evidence="2" id="KW-1185">Reference proteome</keyword>
<dbReference type="OrthoDB" id="7859824at2"/>